<evidence type="ECO:0000256" key="3">
    <source>
        <dbReference type="ARBA" id="ARBA00022737"/>
    </source>
</evidence>
<dbReference type="Proteomes" id="UP001381693">
    <property type="component" value="Unassembled WGS sequence"/>
</dbReference>
<gene>
    <name evidence="10" type="primary">CDH23_2</name>
    <name evidence="10" type="ORF">SK128_010557</name>
</gene>
<protein>
    <submittedName>
        <fullName evidence="10">Cadherin-23</fullName>
    </submittedName>
</protein>
<keyword evidence="6" id="KW-0472">Membrane</keyword>
<feature type="domain" description="Cadherin" evidence="9">
    <location>
        <begin position="1708"/>
        <end position="1829"/>
    </location>
</feature>
<keyword evidence="8" id="KW-0175">Coiled coil</keyword>
<dbReference type="Gene3D" id="3.40.50.300">
    <property type="entry name" value="P-loop containing nucleotide triphosphate hydrolases"/>
    <property type="match status" value="1"/>
</dbReference>
<dbReference type="GO" id="GO:0016342">
    <property type="term" value="C:catenin complex"/>
    <property type="evidence" value="ECO:0007669"/>
    <property type="project" value="TreeGrafter"/>
</dbReference>
<feature type="domain" description="Cadherin" evidence="9">
    <location>
        <begin position="1586"/>
        <end position="1708"/>
    </location>
</feature>
<dbReference type="GO" id="GO:0045296">
    <property type="term" value="F:cadherin binding"/>
    <property type="evidence" value="ECO:0007669"/>
    <property type="project" value="TreeGrafter"/>
</dbReference>
<dbReference type="SUPFAM" id="SSF49313">
    <property type="entry name" value="Cadherin-like"/>
    <property type="match status" value="4"/>
</dbReference>
<dbReference type="GO" id="GO:0031175">
    <property type="term" value="P:neuron projection development"/>
    <property type="evidence" value="ECO:0007669"/>
    <property type="project" value="TreeGrafter"/>
</dbReference>
<keyword evidence="11" id="KW-1185">Reference proteome</keyword>
<dbReference type="Gene3D" id="2.60.40.60">
    <property type="entry name" value="Cadherins"/>
    <property type="match status" value="4"/>
</dbReference>
<dbReference type="PANTHER" id="PTHR24027:SF438">
    <property type="entry name" value="CADHERIN 23"/>
    <property type="match status" value="1"/>
</dbReference>
<dbReference type="Pfam" id="PF00028">
    <property type="entry name" value="Cadherin"/>
    <property type="match status" value="2"/>
</dbReference>
<keyword evidence="3" id="KW-0677">Repeat</keyword>
<dbReference type="PRINTS" id="PR00205">
    <property type="entry name" value="CADHERIN"/>
</dbReference>
<evidence type="ECO:0000256" key="6">
    <source>
        <dbReference type="ARBA" id="ARBA00023136"/>
    </source>
</evidence>
<dbReference type="InterPro" id="IPR002126">
    <property type="entry name" value="Cadherin-like_dom"/>
</dbReference>
<dbReference type="PROSITE" id="PS50268">
    <property type="entry name" value="CADHERIN_2"/>
    <property type="match status" value="4"/>
</dbReference>
<dbReference type="InterPro" id="IPR020894">
    <property type="entry name" value="Cadherin_CS"/>
</dbReference>
<evidence type="ECO:0000256" key="1">
    <source>
        <dbReference type="ARBA" id="ARBA00004370"/>
    </source>
</evidence>
<feature type="domain" description="Cadherin" evidence="9">
    <location>
        <begin position="1830"/>
        <end position="1933"/>
    </location>
</feature>
<keyword evidence="5" id="KW-1133">Transmembrane helix</keyword>
<dbReference type="PANTHER" id="PTHR24027">
    <property type="entry name" value="CADHERIN-23"/>
    <property type="match status" value="1"/>
</dbReference>
<dbReference type="InterPro" id="IPR027417">
    <property type="entry name" value="P-loop_NTPase"/>
</dbReference>
<dbReference type="GO" id="GO:0005509">
    <property type="term" value="F:calcium ion binding"/>
    <property type="evidence" value="ECO:0007669"/>
    <property type="project" value="UniProtKB-UniRule"/>
</dbReference>
<dbReference type="FunFam" id="2.60.40.60:FF:000020">
    <property type="entry name" value="Dachsous cadherin-related 1b"/>
    <property type="match status" value="1"/>
</dbReference>
<evidence type="ECO:0000256" key="5">
    <source>
        <dbReference type="ARBA" id="ARBA00022989"/>
    </source>
</evidence>
<organism evidence="10 11">
    <name type="scientific">Halocaridina rubra</name>
    <name type="common">Hawaiian red shrimp</name>
    <dbReference type="NCBI Taxonomy" id="373956"/>
    <lineage>
        <taxon>Eukaryota</taxon>
        <taxon>Metazoa</taxon>
        <taxon>Ecdysozoa</taxon>
        <taxon>Arthropoda</taxon>
        <taxon>Crustacea</taxon>
        <taxon>Multicrustacea</taxon>
        <taxon>Malacostraca</taxon>
        <taxon>Eumalacostraca</taxon>
        <taxon>Eucarida</taxon>
        <taxon>Decapoda</taxon>
        <taxon>Pleocyemata</taxon>
        <taxon>Caridea</taxon>
        <taxon>Atyoidea</taxon>
        <taxon>Atyidae</taxon>
        <taxon>Halocaridina</taxon>
    </lineage>
</organism>
<evidence type="ECO:0000256" key="7">
    <source>
        <dbReference type="PROSITE-ProRule" id="PRU00043"/>
    </source>
</evidence>
<name>A0AAN8WNC4_HALRR</name>
<dbReference type="GO" id="GO:0009653">
    <property type="term" value="P:anatomical structure morphogenesis"/>
    <property type="evidence" value="ECO:0007669"/>
    <property type="project" value="UniProtKB-ARBA"/>
</dbReference>
<dbReference type="InterPro" id="IPR039808">
    <property type="entry name" value="Cadherin"/>
</dbReference>
<evidence type="ECO:0000313" key="10">
    <source>
        <dbReference type="EMBL" id="KAK7024511.1"/>
    </source>
</evidence>
<evidence type="ECO:0000256" key="4">
    <source>
        <dbReference type="ARBA" id="ARBA00022837"/>
    </source>
</evidence>
<proteinExistence type="predicted"/>
<comment type="caution">
    <text evidence="10">The sequence shown here is derived from an EMBL/GenBank/DDBJ whole genome shotgun (WGS) entry which is preliminary data.</text>
</comment>
<feature type="coiled-coil region" evidence="8">
    <location>
        <begin position="669"/>
        <end position="724"/>
    </location>
</feature>
<comment type="subcellular location">
    <subcellularLocation>
        <location evidence="1">Membrane</location>
    </subcellularLocation>
</comment>
<evidence type="ECO:0000259" key="9">
    <source>
        <dbReference type="PROSITE" id="PS50268"/>
    </source>
</evidence>
<dbReference type="SUPFAM" id="SSF52540">
    <property type="entry name" value="P-loop containing nucleoside triphosphate hydrolases"/>
    <property type="match status" value="1"/>
</dbReference>
<dbReference type="GO" id="GO:0008013">
    <property type="term" value="F:beta-catenin binding"/>
    <property type="evidence" value="ECO:0007669"/>
    <property type="project" value="TreeGrafter"/>
</dbReference>
<dbReference type="GO" id="GO:0016477">
    <property type="term" value="P:cell migration"/>
    <property type="evidence" value="ECO:0007669"/>
    <property type="project" value="TreeGrafter"/>
</dbReference>
<dbReference type="InterPro" id="IPR015919">
    <property type="entry name" value="Cadherin-like_sf"/>
</dbReference>
<dbReference type="GO" id="GO:0007156">
    <property type="term" value="P:homophilic cell adhesion via plasma membrane adhesion molecules"/>
    <property type="evidence" value="ECO:0007669"/>
    <property type="project" value="InterPro"/>
</dbReference>
<dbReference type="CDD" id="cd11304">
    <property type="entry name" value="Cadherin_repeat"/>
    <property type="match status" value="4"/>
</dbReference>
<reference evidence="10 11" key="1">
    <citation type="submission" date="2023-11" db="EMBL/GenBank/DDBJ databases">
        <title>Halocaridina rubra genome assembly.</title>
        <authorList>
            <person name="Smith C."/>
        </authorList>
    </citation>
    <scope>NUCLEOTIDE SEQUENCE [LARGE SCALE GENOMIC DNA]</scope>
    <source>
        <strain evidence="10">EP-1</strain>
        <tissue evidence="10">Whole</tissue>
    </source>
</reference>
<sequence length="1984" mass="224214">MEDSAFACDYEQNFVKYILAVKKTTKQTLEEAFSLLYKAWGCGRSYERLEDFCTEALGWRREDLINIFSEAQMRHFSISSGSKSLSSSSTIFNSAQCSPTKAIHHDPFHFHKESSASLGVKSVFEGAHIIRTSTVKSRQTSQASKVANNKEGVESKRHSYIQDSCTSVSPNKGDDDVFFPTDSVKSKPQNFDIVNKTYDLESLSKEETDGTGNVMQNTVINVDPSVTLREAVTNLTERENNDGEVTAERISSCCVAIPILEGNEVENLNSDEIYCSYQYIKSTGILLSNESSAEYQRKISEDYISPEKENITEIGKTSLNKKLFTINIPSKYIKDKCSILPATSLNMNSKVLLQSVHNTSEDNLTPGTTCAYKEEYVGTQEIHQHDQRNLSKDLLDGTENTDQNLHIYDSSDFPSHKNIFVESTEKLCSCIGISCKHNKLDYVTQRGQKTAKDLINVSMPVQVAKQTNLESVCLVQQFHKSSSDIEDMSLKDISLQNTTAKLDTKNNAFNNEKDDCSTRPASDTEISTCSSQVERQMTSRGCFPPKSFADIIDIIQDDAQLLHCTTDDPLGCKTRIDLSQTNFLHAEPDPCQLSEKILVLMLTEIFPDIPPKVTQLLQRLRRTAYVVCHLDNKFDSTLLKRRLQDLYQLSCDLISVFTCICKDVTTKHIRKTSRKLRASKRRLRRAKKSYQEHLDWLIKTRHELHKAERELLQAEDKNDKILKDFSSLPNSPCTESTEIYGDVFLFQDVASNLEENVSQGTADSFNISSMSCVDSTSCEKDTARNKCSLLSCVMEEVAVIERKHSSPTDVKLKKLLRSTRQSIIMTKKSIRDRLDTNVSAEQESIAKEDEVNERQLETDRLNKRLQKTLKSQKVISDCEISLKTCIRTYLKKLPDVELNICDFKDGIKHVKAVRSSKHGRFLMESRREAMSFASRVRIFDLGKWLFRKEFAKREVQSIYSLVSVKESNEPIHLTELLRTDDSGPSMIFLCGPKGSGKTCMCHFILNEWKSNKYSGNTELFGFDLVLYTTLNNILSSGSWSQYLREHVFYTTLNDFSDADIHDSLNSLTILFLLDVGSQSSETLEILNDIFQNIGRNKVVVTARSGSELELVNAVKKCDRSFVLAKLCPMERDALTEFTSTLFSKEELKRKNIKDFIDIIDSMKVTDSLLYPLYVTYLVYLWDKDPGYTVHSTSVSRLFTRVLMLCQQSVVKQSNPEESEVAKITAERYSHELCKGSWKLLSQDNGREEQLVIFEAEHDFFKAPSMFDHFHPLIIVRESSNGKQQGVLLHYCLTEVLCGYYIAARLLLQKKGIIQRRQKLDVYFKPNVERFRYVFPHIAGTLVYNKHSVENARVIVSFYRKALTTDVDVISWLTFLKECEFLPSVCTAVSEVLSQTSTWSVASHSRLENCAVADLLRRGAYHPKLVIIVNIMPKKVARGCGSGIDCIIRALSTCASTLVHLRQELQFYTWGEKMTSDAQVIPLQPPGTLQDFWGHLGIEGAMALRHSHHLEELNVRISSCEALTALSQSLDNLQQSLKYLYLRLDLPTSTSTSSLQSLTFKGKQLWLRMRGINDDSVSWLIDVTKRLSNWYSEIVLEESRLSPPLLHTLKALLPNTPVFAWDQDGSSINKRVVFRIQHGAQDKFVMEADTGIISVAQGALLDPDRTEPRATTYILEVIALDGGIGNAQLQARTVVNITILDVNNKPPVFIDPGTVRVAENEIIGFYVHRVEAVDLDARPRLRYSIDIENSEARNELGAIVKPTEYNYAEAFEIGEVEGVIRTKGQLDRERVEVIRLALICEDIEAATGKQTATATLTVIIEDKNDNNPQFRKSLYRRSVAENAKKGTTIVTVVADDVDKNRTITYTLQGSLEVLSLVDLDRETGEIVVSERVDREQFSWLNFTVKATDSGVPPRSNQVDVLVQIIDENDNNPVFINPPSNLTIREDAPPGTSVAIVSAVDPDSDDYGRITYLLDRKSSDGKFKVI</sequence>
<dbReference type="SMART" id="SM00112">
    <property type="entry name" value="CA"/>
    <property type="match status" value="3"/>
</dbReference>
<dbReference type="PROSITE" id="PS00232">
    <property type="entry name" value="CADHERIN_1"/>
    <property type="match status" value="2"/>
</dbReference>
<accession>A0AAN8WNC4</accession>
<evidence type="ECO:0000256" key="8">
    <source>
        <dbReference type="SAM" id="Coils"/>
    </source>
</evidence>
<feature type="domain" description="Cadherin" evidence="9">
    <location>
        <begin position="1934"/>
        <end position="1983"/>
    </location>
</feature>
<evidence type="ECO:0000313" key="11">
    <source>
        <dbReference type="Proteomes" id="UP001381693"/>
    </source>
</evidence>
<keyword evidence="2" id="KW-0812">Transmembrane</keyword>
<evidence type="ECO:0000256" key="2">
    <source>
        <dbReference type="ARBA" id="ARBA00022692"/>
    </source>
</evidence>
<keyword evidence="4 7" id="KW-0106">Calcium</keyword>
<dbReference type="GO" id="GO:0060429">
    <property type="term" value="P:epithelium development"/>
    <property type="evidence" value="ECO:0007669"/>
    <property type="project" value="UniProtKB-ARBA"/>
</dbReference>
<dbReference type="EMBL" id="JAXCGZ010022766">
    <property type="protein sequence ID" value="KAK7024511.1"/>
    <property type="molecule type" value="Genomic_DNA"/>
</dbReference>